<evidence type="ECO:0000313" key="1">
    <source>
        <dbReference type="EMBL" id="GAL00494.1"/>
    </source>
</evidence>
<protein>
    <submittedName>
        <fullName evidence="1">Uncharacterized protein</fullName>
    </submittedName>
</protein>
<dbReference type="AlphaFoldDB" id="A0A090QFG9"/>
<sequence>MKHTQTIFNPKAPHILIEGATQFELGSFDGKAINYDFPKILPT</sequence>
<proteinExistence type="predicted"/>
<dbReference type="Proteomes" id="UP000029226">
    <property type="component" value="Unassembled WGS sequence"/>
</dbReference>
<name>A0A090QFG9_NONUL</name>
<reference evidence="1 2" key="1">
    <citation type="journal article" date="2014" name="Genome Announc.">
        <title>Draft Genome Sequences of Marine Flavobacterium Nonlabens Strains NR17, NR24, NR27, NR32, NR33, and Ara13.</title>
        <authorList>
            <person name="Nakanishi M."/>
            <person name="Meirelles P."/>
            <person name="Suzuki R."/>
            <person name="Takatani N."/>
            <person name="Mino S."/>
            <person name="Suda W."/>
            <person name="Oshima K."/>
            <person name="Hattori M."/>
            <person name="Ohkuma M."/>
            <person name="Hosokawa M."/>
            <person name="Miyashita K."/>
            <person name="Thompson F.L."/>
            <person name="Niwa A."/>
            <person name="Sawabe T."/>
            <person name="Sawabe T."/>
        </authorList>
    </citation>
    <scope>NUCLEOTIDE SEQUENCE [LARGE SCALE GENOMIC DNA]</scope>
    <source>
        <strain evidence="2">JCM19314</strain>
    </source>
</reference>
<dbReference type="EMBL" id="BBMM01000005">
    <property type="protein sequence ID" value="GAL00494.1"/>
    <property type="molecule type" value="Genomic_DNA"/>
</dbReference>
<gene>
    <name evidence="1" type="ORF">JCM19314_2102</name>
</gene>
<evidence type="ECO:0000313" key="2">
    <source>
        <dbReference type="Proteomes" id="UP000029226"/>
    </source>
</evidence>
<accession>A0A090QFG9</accession>
<comment type="caution">
    <text evidence="1">The sequence shown here is derived from an EMBL/GenBank/DDBJ whole genome shotgun (WGS) entry which is preliminary data.</text>
</comment>
<organism evidence="1 2">
    <name type="scientific">Nonlabens ulvanivorans</name>
    <name type="common">Persicivirga ulvanivorans</name>
    <dbReference type="NCBI Taxonomy" id="906888"/>
    <lineage>
        <taxon>Bacteria</taxon>
        <taxon>Pseudomonadati</taxon>
        <taxon>Bacteroidota</taxon>
        <taxon>Flavobacteriia</taxon>
        <taxon>Flavobacteriales</taxon>
        <taxon>Flavobacteriaceae</taxon>
        <taxon>Nonlabens</taxon>
    </lineage>
</organism>